<organism evidence="1 2">
    <name type="scientific">Antarcticirhabdus aurantiaca</name>
    <dbReference type="NCBI Taxonomy" id="2606717"/>
    <lineage>
        <taxon>Bacteria</taxon>
        <taxon>Pseudomonadati</taxon>
        <taxon>Pseudomonadota</taxon>
        <taxon>Alphaproteobacteria</taxon>
        <taxon>Hyphomicrobiales</taxon>
        <taxon>Aurantimonadaceae</taxon>
        <taxon>Antarcticirhabdus</taxon>
    </lineage>
</organism>
<name>A0ACD4NNH5_9HYPH</name>
<proteinExistence type="predicted"/>
<reference evidence="1" key="1">
    <citation type="submission" date="2022-11" db="EMBL/GenBank/DDBJ databases">
        <title>beta-Carotene-producing bacterium, Jeongeuplla avenae sp. nov., alleviates the salt stress of Arabidopsis seedlings.</title>
        <authorList>
            <person name="Jiang L."/>
            <person name="Lee J."/>
        </authorList>
    </citation>
    <scope>NUCLEOTIDE SEQUENCE</scope>
    <source>
        <strain evidence="1">DY_R2A_6</strain>
    </source>
</reference>
<keyword evidence="2" id="KW-1185">Reference proteome</keyword>
<accession>A0ACD4NNH5</accession>
<dbReference type="EMBL" id="CP113520">
    <property type="protein sequence ID" value="WAJ28216.1"/>
    <property type="molecule type" value="Genomic_DNA"/>
</dbReference>
<protein>
    <submittedName>
        <fullName evidence="1">ABC transporter substrate-binding protein</fullName>
    </submittedName>
</protein>
<sequence>MTIDRRRFNQFLLLGGIGLGAGFSLPAFAEVAAPAAQPVPGGTLNIVYHPEPNGLVSINTSAGGPQFVGSKLFDGLLDYDYDLNPRPQIAESWAVSEDGLDYVFNIRRGITFHDGTPLTSADVAFSILRLKEAHPRGRAIFAQVESIDTTDPHVARLKLAKPSPALITALAASESPIVPKHIYETLKPEENPTVAQIVGSGPFKLNEWVPGSHVILDKNPDYWDGPRPYLDRVVVRLINDPGARAAALEAGEVDIGPNPVPLSDIERFRAIPNLVVDDRVYAYAGNFNQLTLNLENEYLKNLKVRRAIAHSLDLQALLDIVLYGYGVISPTPIGPGLARFQNTDIQPAAFDPERAKALLDEAGYPIGADGRRFSLRLTNNPFNPPAYADFIKQALAGVGIDAQIERFDFATFVKKVYTDRAWDLSVDAMSNTFDPTAGVQRVYWSRNFKIGLPFSNASRYENPEVDRLLEAAAVEPDEAKRIALFKEFQVIVNQDLPVINLIQPIQPIVANRKVRDYAVGATGLISGLQHTWIDPTAA</sequence>
<evidence type="ECO:0000313" key="1">
    <source>
        <dbReference type="EMBL" id="WAJ28216.1"/>
    </source>
</evidence>
<dbReference type="Proteomes" id="UP001163223">
    <property type="component" value="Chromosome"/>
</dbReference>
<evidence type="ECO:0000313" key="2">
    <source>
        <dbReference type="Proteomes" id="UP001163223"/>
    </source>
</evidence>
<gene>
    <name evidence="1" type="ORF">OXU80_25915</name>
</gene>